<accession>A0A1Q9CXC9</accession>
<feature type="domain" description="RNase H type-1" evidence="2">
    <location>
        <begin position="568"/>
        <end position="721"/>
    </location>
</feature>
<dbReference type="Gene3D" id="3.30.420.10">
    <property type="entry name" value="Ribonuclease H-like superfamily/Ribonuclease H"/>
    <property type="match status" value="1"/>
</dbReference>
<dbReference type="InterPro" id="IPR012337">
    <property type="entry name" value="RNaseH-like_sf"/>
</dbReference>
<dbReference type="InterPro" id="IPR005135">
    <property type="entry name" value="Endo/exonuclease/phosphatase"/>
</dbReference>
<feature type="region of interest" description="Disordered" evidence="1">
    <location>
        <begin position="369"/>
        <end position="430"/>
    </location>
</feature>
<feature type="compositionally biased region" description="Acidic residues" evidence="1">
    <location>
        <begin position="369"/>
        <end position="400"/>
    </location>
</feature>
<dbReference type="InterPro" id="IPR036691">
    <property type="entry name" value="Endo/exonu/phosph_ase_sf"/>
</dbReference>
<reference evidence="3 4" key="1">
    <citation type="submission" date="2016-02" db="EMBL/GenBank/DDBJ databases">
        <title>Genome analysis of coral dinoflagellate symbionts highlights evolutionary adaptations to a symbiotic lifestyle.</title>
        <authorList>
            <person name="Aranda M."/>
            <person name="Li Y."/>
            <person name="Liew Y.J."/>
            <person name="Baumgarten S."/>
            <person name="Simakov O."/>
            <person name="Wilson M."/>
            <person name="Piel J."/>
            <person name="Ashoor H."/>
            <person name="Bougouffa S."/>
            <person name="Bajic V.B."/>
            <person name="Ryu T."/>
            <person name="Ravasi T."/>
            <person name="Bayer T."/>
            <person name="Micklem G."/>
            <person name="Kim H."/>
            <person name="Bhak J."/>
            <person name="Lajeunesse T.C."/>
            <person name="Voolstra C.R."/>
        </authorList>
    </citation>
    <scope>NUCLEOTIDE SEQUENCE [LARGE SCALE GENOMIC DNA]</scope>
    <source>
        <strain evidence="3 4">CCMP2467</strain>
    </source>
</reference>
<dbReference type="SUPFAM" id="SSF56219">
    <property type="entry name" value="DNase I-like"/>
    <property type="match status" value="1"/>
</dbReference>
<dbReference type="InterPro" id="IPR036397">
    <property type="entry name" value="RNaseH_sf"/>
</dbReference>
<proteinExistence type="predicted"/>
<dbReference type="PROSITE" id="PS50879">
    <property type="entry name" value="RNASE_H_1"/>
    <property type="match status" value="1"/>
</dbReference>
<keyword evidence="4" id="KW-1185">Reference proteome</keyword>
<dbReference type="Gene3D" id="3.60.10.10">
    <property type="entry name" value="Endonuclease/exonuclease/phosphatase"/>
    <property type="match status" value="1"/>
</dbReference>
<dbReference type="SUPFAM" id="SSF53098">
    <property type="entry name" value="Ribonuclease H-like"/>
    <property type="match status" value="1"/>
</dbReference>
<name>A0A1Q9CXC9_SYMMI</name>
<evidence type="ECO:0000313" key="3">
    <source>
        <dbReference type="EMBL" id="OLP87581.1"/>
    </source>
</evidence>
<dbReference type="OrthoDB" id="432573at2759"/>
<dbReference type="Proteomes" id="UP000186817">
    <property type="component" value="Unassembled WGS sequence"/>
</dbReference>
<sequence>MLDSPLVRDGPTVPVNPEELMRIRVGGDQDPPRATADTLFLVYPPDHTPEVLYMPLDVPCSIPEALQAVAECRDPDLGLQFPEIVIPAPQPSSSFAVLIAMPSWAIERIVVMFDCRRVNGSLFPMIVPERLNRESLCAFAKVPSHAGIEVFVRDVPWALAPWQMSELETGDLITISPLGYGPPRRRGLETMLASTEFWDPQVAIPAPPGTFYLLLSDGIPQLFHMPPQHRELLRERIAAALSISEQNMTIRGPRVPIEHAMFRGHFLASVLITTEAVHRLPIPPARLHASQWLLFLDLRRILRGFSWRLLDSCHVDVHRLMREFEHLRPVGYIASITGAPIDALADGPAFRIDSGDTLTVEFIPDYLEEGEESQDEPGDDDPWDPHEDESSDTGSDDDGDPTPPGAQAVQLTPALALSERTVPGPGRRSRAINAQAYVPADTSRHHETHEPAAPAVVDPPRPASRRIVCLEKACPTASPNGAHPALPPIPPIVPMGKPWDYTGAAHLDKPCSIYGMAVPFAPSDFLVFLASAPPLLGTSHVRMNRDVHTLLDSGSFDYLCRQVALSVTTRRVLCYTDGSFYPPKPDRPAAAGWACAFLEPQARALSCVYGSFPDWLIEPHEELSANLAECAALLFAGLIATDRFRQVPIAFLSDCQAALGVASGTCQSAAGGCPQALRHVMEMRRQLASEPCCSDTFEYVPGHRGFFANELVDKLSKHGAIHGPSLGAEETLREWLSQGAPWLPWVTTALVPFFADEQDSVLHLPPADTVPKGGGFHAGLSPAALIAPFVPQGIVNTTEPVKPPAQMRLQLHILSFNTLSLGSAQDKGADAGEGLSSGPGRAALLAAQMRAHGITAAALQETRCGEGSSRVGGFLRYATGSDRGQFGTEWWFLDGEQFVMSNDNARSYRFEAQAFTTVHTDYRRLFIRYSRPGFCILFISLHAPHRATESHILEEWWRTTLGLIYKLRRRDPIVLAGDLNCAVGSLVSEHIGPQGAETEDASGAYAHRALRAAECWAPATFAHCHRGVSETYVQKRNGRKCRVDFVCIPRAWATADVHSKLLPDINAAHATIDHTAVLVACCARLALPGDLTRVKDRRFHAEPIMDPQNRVALQQALRAVPKVPWCVSAHAHVSIVTSHVQKCLEKFQAGPRNRPWHTYLQMPTWEMQRAVSKLRRDFHRLKAQVSLQLRAACFYCWKQARGVFDRDSGDFRMVLQGDRADYISQLAQKIATCPKPEVFQEVHRILQHKRKKPYQAEPLPMIKQLDGTVCEDAAAAMGRWRQHFGGLEAGLECKASDLAIAAANRIPTEWPLPESLQHMPDITDLQRVLSASKPHKATGPDGLPAELGKIFPIEVADILFPLLLKFALRGEEAVGHKSGQAIFFWKGKGSQQECSSYRAILLLSAWAKAVHQTLRPRALHVYHASAPPLQLGSRPGSNVVYGSHLVRAYQRWAASIGNTGFVLFADIASAYYSAVRELVATKPGTDGESIPDEALANLKLSADDLERLKAHAQEPSAFRQAGADPWTEAISHCMTDGTFFMLRGDTVAMATNRGTRPGSSWADILFATVMQRVLQRRNELRQGLLYPSSAPKVPWDGQRTLTPCSSDAGEIEIDDAEWADDLATMRVCTDPTTAPTAIGLEVGCLVDSFREHGFALSFGSRKTAILASPAGAGSRKLRQRLFGAHAGQGKLEVLLEGEGAAKVPLVSHYKHLGAMQGPKGSLGAEITYRTSQAFAAYSEGRRKVYRYRVIPVGRKALILRTAVIPKLTFGCGSWPPLTAGEYKKFSGCLWRMYRSLLCLRHDQEQDLSFHACLSLVELPSPRDTLRMHRLLYIGQMIRGGPDALWALLRTDSAYTATALEAFRWLHCLVGPPAGLPEPDRDWGPWAELMSKKPGHFKGLVKRAVLLEQHRHTVIAALDGLHRGLSAYGTGNRPTFQLSQCQDVCIPCRKAFGSRVSWSGHAAR</sequence>
<feature type="region of interest" description="Disordered" evidence="1">
    <location>
        <begin position="441"/>
        <end position="460"/>
    </location>
</feature>
<comment type="caution">
    <text evidence="3">The sequence shown here is derived from an EMBL/GenBank/DDBJ whole genome shotgun (WGS) entry which is preliminary data.</text>
</comment>
<dbReference type="GO" id="GO:0003676">
    <property type="term" value="F:nucleic acid binding"/>
    <property type="evidence" value="ECO:0007669"/>
    <property type="project" value="InterPro"/>
</dbReference>
<dbReference type="EMBL" id="LSRX01000853">
    <property type="protein sequence ID" value="OLP87581.1"/>
    <property type="molecule type" value="Genomic_DNA"/>
</dbReference>
<organism evidence="3 4">
    <name type="scientific">Symbiodinium microadriaticum</name>
    <name type="common">Dinoflagellate</name>
    <name type="synonym">Zooxanthella microadriatica</name>
    <dbReference type="NCBI Taxonomy" id="2951"/>
    <lineage>
        <taxon>Eukaryota</taxon>
        <taxon>Sar</taxon>
        <taxon>Alveolata</taxon>
        <taxon>Dinophyceae</taxon>
        <taxon>Suessiales</taxon>
        <taxon>Symbiodiniaceae</taxon>
        <taxon>Symbiodinium</taxon>
    </lineage>
</organism>
<protein>
    <recommendedName>
        <fullName evidence="2">RNase H type-1 domain-containing protein</fullName>
    </recommendedName>
</protein>
<evidence type="ECO:0000256" key="1">
    <source>
        <dbReference type="SAM" id="MobiDB-lite"/>
    </source>
</evidence>
<evidence type="ECO:0000313" key="4">
    <source>
        <dbReference type="Proteomes" id="UP000186817"/>
    </source>
</evidence>
<dbReference type="Pfam" id="PF03372">
    <property type="entry name" value="Exo_endo_phos"/>
    <property type="match status" value="1"/>
</dbReference>
<gene>
    <name evidence="3" type="ORF">AK812_SmicGene31189</name>
</gene>
<evidence type="ECO:0000259" key="2">
    <source>
        <dbReference type="PROSITE" id="PS50879"/>
    </source>
</evidence>
<dbReference type="GO" id="GO:0004523">
    <property type="term" value="F:RNA-DNA hybrid ribonuclease activity"/>
    <property type="evidence" value="ECO:0007669"/>
    <property type="project" value="InterPro"/>
</dbReference>
<dbReference type="InterPro" id="IPR002156">
    <property type="entry name" value="RNaseH_domain"/>
</dbReference>